<dbReference type="PROSITE" id="PS50006">
    <property type="entry name" value="FHA_DOMAIN"/>
    <property type="match status" value="1"/>
</dbReference>
<dbReference type="Gene3D" id="3.30.450.380">
    <property type="match status" value="1"/>
</dbReference>
<feature type="domain" description="FHA" evidence="2">
    <location>
        <begin position="23"/>
        <end position="71"/>
    </location>
</feature>
<dbReference type="InterPro" id="IPR001482">
    <property type="entry name" value="T2SS/T4SS_dom"/>
</dbReference>
<dbReference type="Pfam" id="PF00498">
    <property type="entry name" value="FHA"/>
    <property type="match status" value="1"/>
</dbReference>
<dbReference type="Gene3D" id="3.40.50.300">
    <property type="entry name" value="P-loop containing nucleotide triphosphate hydrolases"/>
    <property type="match status" value="1"/>
</dbReference>
<dbReference type="CDD" id="cd01130">
    <property type="entry name" value="VirB11-like_ATPase"/>
    <property type="match status" value="1"/>
</dbReference>
<gene>
    <name evidence="3" type="ORF">CA54_60010</name>
</gene>
<comment type="similarity">
    <text evidence="1">Belongs to the GSP E family.</text>
</comment>
<evidence type="ECO:0000256" key="1">
    <source>
        <dbReference type="ARBA" id="ARBA00006611"/>
    </source>
</evidence>
<dbReference type="AlphaFoldDB" id="A0A5C6AZE3"/>
<dbReference type="OrthoDB" id="9810761at2"/>
<evidence type="ECO:0000313" key="4">
    <source>
        <dbReference type="Proteomes" id="UP000320735"/>
    </source>
</evidence>
<dbReference type="CDD" id="cd00060">
    <property type="entry name" value="FHA"/>
    <property type="match status" value="1"/>
</dbReference>
<dbReference type="SUPFAM" id="SSF49879">
    <property type="entry name" value="SMAD/FHA domain"/>
    <property type="match status" value="1"/>
</dbReference>
<evidence type="ECO:0000313" key="3">
    <source>
        <dbReference type="EMBL" id="TWU05313.1"/>
    </source>
</evidence>
<dbReference type="InterPro" id="IPR050921">
    <property type="entry name" value="T4SS_GSP_E_ATPase"/>
</dbReference>
<dbReference type="Gene3D" id="2.60.200.20">
    <property type="match status" value="1"/>
</dbReference>
<dbReference type="PANTHER" id="PTHR30486">
    <property type="entry name" value="TWITCHING MOTILITY PROTEIN PILT"/>
    <property type="match status" value="1"/>
</dbReference>
<reference evidence="3 4" key="1">
    <citation type="submission" date="2019-02" db="EMBL/GenBank/DDBJ databases">
        <title>Deep-cultivation of Planctomycetes and their phenomic and genomic characterization uncovers novel biology.</title>
        <authorList>
            <person name="Wiegand S."/>
            <person name="Jogler M."/>
            <person name="Boedeker C."/>
            <person name="Pinto D."/>
            <person name="Vollmers J."/>
            <person name="Rivas-Marin E."/>
            <person name="Kohn T."/>
            <person name="Peeters S.H."/>
            <person name="Heuer A."/>
            <person name="Rast P."/>
            <person name="Oberbeckmann S."/>
            <person name="Bunk B."/>
            <person name="Jeske O."/>
            <person name="Meyerdierks A."/>
            <person name="Storesund J.E."/>
            <person name="Kallscheuer N."/>
            <person name="Luecker S."/>
            <person name="Lage O.M."/>
            <person name="Pohl T."/>
            <person name="Merkel B.J."/>
            <person name="Hornburger P."/>
            <person name="Mueller R.-W."/>
            <person name="Bruemmer F."/>
            <person name="Labrenz M."/>
            <person name="Spormann A.M."/>
            <person name="Op Den Camp H."/>
            <person name="Overmann J."/>
            <person name="Amann R."/>
            <person name="Jetten M.S.M."/>
            <person name="Mascher T."/>
            <person name="Medema M.H."/>
            <person name="Devos D.P."/>
            <person name="Kaster A.-K."/>
            <person name="Ovreas L."/>
            <person name="Rohde M."/>
            <person name="Galperin M.Y."/>
            <person name="Jogler C."/>
        </authorList>
    </citation>
    <scope>NUCLEOTIDE SEQUENCE [LARGE SCALE GENOMIC DNA]</scope>
    <source>
        <strain evidence="3 4">CA54</strain>
    </source>
</reference>
<dbReference type="Pfam" id="PF00437">
    <property type="entry name" value="T2SSE"/>
    <property type="match status" value="1"/>
</dbReference>
<organism evidence="3 4">
    <name type="scientific">Symmachiella macrocystis</name>
    <dbReference type="NCBI Taxonomy" id="2527985"/>
    <lineage>
        <taxon>Bacteria</taxon>
        <taxon>Pseudomonadati</taxon>
        <taxon>Planctomycetota</taxon>
        <taxon>Planctomycetia</taxon>
        <taxon>Planctomycetales</taxon>
        <taxon>Planctomycetaceae</taxon>
        <taxon>Symmachiella</taxon>
    </lineage>
</organism>
<dbReference type="RefSeq" id="WP_146374394.1">
    <property type="nucleotide sequence ID" value="NZ_SJPP01000004.1"/>
</dbReference>
<dbReference type="GO" id="GO:0016887">
    <property type="term" value="F:ATP hydrolysis activity"/>
    <property type="evidence" value="ECO:0007669"/>
    <property type="project" value="InterPro"/>
</dbReference>
<sequence length="628" mass="70143">MKIWYNNALESERFITDVVGNRVRIGRGVGNDIVLKSPYVAEEAAVLSRRGDRWELIALGLNGCEVNDSPLWQGDRIALDGSEKIKLFPFTLTLEPEKNKVSTPEERHRAGDVQTSELIRDMHVQLLSHMDLGDADDPRNNSDEYLMSLERNIDEIARLNGITAPDKVELVTHIAGQAVRNLLIERLIDQCKKEDMANPLCESHDWARLVSAVPDRERELDQVIDRTFRDLELDAVTDISEQMALVESKFWTAWDGLSGDVFEEFRLYTALRHLKKQIKDIVFGYGPLEDLLRTPTVSEIMVVSRDQIYVEKNGVVENSGRRFISDEVTLTIIERIVGKVGRRIDKSQPLVDARLLDGSRVNAVIPPLAVSGPCLTIRKFPASRLMIDDLIAMGAMSDTVAAFLRAAVIARKNILISGGTGTGKTTLLNCLSDFIPDKERIVTIEDTAELQLNKEHVVRLETKKANTEGTGAYTIHDLVKNSLRMRPERIVVGECRGAEALDMLQAMNTGHDGSLTTIHANNAADVVLRLEIMVQSAVALPVDSIHRQISSAIDVVVQLNRAKDGRRRISQVTEIDGIDEVHGGVRTKDIFALEKMGKTMELMPTGRLPSFMDELIDGNLIELDGFYR</sequence>
<name>A0A5C6AZE3_9PLAN</name>
<dbReference type="InterPro" id="IPR008984">
    <property type="entry name" value="SMAD_FHA_dom_sf"/>
</dbReference>
<accession>A0A5C6AZE3</accession>
<keyword evidence="4" id="KW-1185">Reference proteome</keyword>
<proteinExistence type="inferred from homology"/>
<dbReference type="SMART" id="SM00240">
    <property type="entry name" value="FHA"/>
    <property type="match status" value="1"/>
</dbReference>
<comment type="caution">
    <text evidence="3">The sequence shown here is derived from an EMBL/GenBank/DDBJ whole genome shotgun (WGS) entry which is preliminary data.</text>
</comment>
<dbReference type="InterPro" id="IPR027417">
    <property type="entry name" value="P-loop_NTPase"/>
</dbReference>
<dbReference type="InterPro" id="IPR000253">
    <property type="entry name" value="FHA_dom"/>
</dbReference>
<evidence type="ECO:0000259" key="2">
    <source>
        <dbReference type="PROSITE" id="PS50006"/>
    </source>
</evidence>
<dbReference type="EMBL" id="SJPP01000004">
    <property type="protein sequence ID" value="TWU05313.1"/>
    <property type="molecule type" value="Genomic_DNA"/>
</dbReference>
<protein>
    <submittedName>
        <fullName evidence="3">Putative conjugal transfer protein</fullName>
    </submittedName>
</protein>
<dbReference type="SUPFAM" id="SSF52540">
    <property type="entry name" value="P-loop containing nucleoside triphosphate hydrolases"/>
    <property type="match status" value="1"/>
</dbReference>
<dbReference type="Proteomes" id="UP000320735">
    <property type="component" value="Unassembled WGS sequence"/>
</dbReference>
<dbReference type="PANTHER" id="PTHR30486:SF6">
    <property type="entry name" value="TYPE IV PILUS RETRACTATION ATPASE PILT"/>
    <property type="match status" value="1"/>
</dbReference>